<name>A0ABP4T3W2_9ACTN</name>
<keyword evidence="3" id="KW-1185">Reference proteome</keyword>
<evidence type="ECO:0000256" key="1">
    <source>
        <dbReference type="SAM" id="MobiDB-lite"/>
    </source>
</evidence>
<dbReference type="Proteomes" id="UP001500064">
    <property type="component" value="Unassembled WGS sequence"/>
</dbReference>
<dbReference type="EMBL" id="BAAAMU010000124">
    <property type="protein sequence ID" value="GAA1681368.1"/>
    <property type="molecule type" value="Genomic_DNA"/>
</dbReference>
<evidence type="ECO:0000313" key="3">
    <source>
        <dbReference type="Proteomes" id="UP001500064"/>
    </source>
</evidence>
<comment type="caution">
    <text evidence="2">The sequence shown here is derived from an EMBL/GenBank/DDBJ whole genome shotgun (WGS) entry which is preliminary data.</text>
</comment>
<proteinExistence type="predicted"/>
<feature type="region of interest" description="Disordered" evidence="1">
    <location>
        <begin position="11"/>
        <end position="33"/>
    </location>
</feature>
<gene>
    <name evidence="2" type="ORF">GCM10009733_092550</name>
</gene>
<feature type="compositionally biased region" description="Polar residues" evidence="1">
    <location>
        <begin position="14"/>
        <end position="26"/>
    </location>
</feature>
<organism evidence="2 3">
    <name type="scientific">Nonomuraea maheshkhaliensis</name>
    <dbReference type="NCBI Taxonomy" id="419590"/>
    <lineage>
        <taxon>Bacteria</taxon>
        <taxon>Bacillati</taxon>
        <taxon>Actinomycetota</taxon>
        <taxon>Actinomycetes</taxon>
        <taxon>Streptosporangiales</taxon>
        <taxon>Streptosporangiaceae</taxon>
        <taxon>Nonomuraea</taxon>
    </lineage>
</organism>
<evidence type="ECO:0000313" key="2">
    <source>
        <dbReference type="EMBL" id="GAA1681368.1"/>
    </source>
</evidence>
<protein>
    <recommendedName>
        <fullName evidence="4">Septum formation-related domain-containing protein</fullName>
    </recommendedName>
</protein>
<evidence type="ECO:0008006" key="4">
    <source>
        <dbReference type="Google" id="ProtNLM"/>
    </source>
</evidence>
<sequence length="153" mass="16199">MVAALAACAVGPDSSPSATPSVQQASEPAPSPVEVSLPPGVHRYQATELRPGDCIDPLPETSLVTVVPCDRPHVAEFATTYVIPDGPFPGAGDMQRLAEFGCTPRMRLVEKRKDEVIVSGLVPSEANWPRHRTIYCLAIAASRGSSLVGRVIL</sequence>
<reference evidence="3" key="1">
    <citation type="journal article" date="2019" name="Int. J. Syst. Evol. Microbiol.">
        <title>The Global Catalogue of Microorganisms (GCM) 10K type strain sequencing project: providing services to taxonomists for standard genome sequencing and annotation.</title>
        <authorList>
            <consortium name="The Broad Institute Genomics Platform"/>
            <consortium name="The Broad Institute Genome Sequencing Center for Infectious Disease"/>
            <person name="Wu L."/>
            <person name="Ma J."/>
        </authorList>
    </citation>
    <scope>NUCLEOTIDE SEQUENCE [LARGE SCALE GENOMIC DNA]</scope>
    <source>
        <strain evidence="3">JCM 13929</strain>
    </source>
</reference>
<accession>A0ABP4T3W2</accession>